<dbReference type="EMBL" id="PHFD01000011">
    <property type="protein sequence ID" value="PKH48122.1"/>
    <property type="molecule type" value="Genomic_DNA"/>
</dbReference>
<evidence type="ECO:0000313" key="2">
    <source>
        <dbReference type="Proteomes" id="UP000233649"/>
    </source>
</evidence>
<protein>
    <submittedName>
        <fullName evidence="1">Protein translocase subunit SecD</fullName>
    </submittedName>
</protein>
<feature type="non-terminal residue" evidence="1">
    <location>
        <position position="42"/>
    </location>
</feature>
<accession>A0A2J1E0P9</accession>
<reference evidence="1 2" key="1">
    <citation type="journal article" date="2017" name="FEMS Microbiol. Ecol.">
        <title>Reconstructed genomes of novel Dehalococcoides mccartyi strains from 1,2,3,4-tetrachlorodibenzo-p-dioxin-dechlorinating enrichment cultures reveal divergent reductive dehalogenase gene profiles.</title>
        <authorList>
            <person name="Dam H.T."/>
            <person name="Vollmers J."/>
            <person name="Kaster A.K."/>
            <person name="Haggblom M.M."/>
        </authorList>
    </citation>
    <scope>NUCLEOTIDE SEQUENCE [LARGE SCALE GENOMIC DNA]</scope>
    <source>
        <strain evidence="1 2">H1-3-2.001</strain>
    </source>
</reference>
<sequence>MRRKNGLVFLAILAAMILAFTIVLPTDKGTLLGKGILFGLDL</sequence>
<evidence type="ECO:0000313" key="1">
    <source>
        <dbReference type="EMBL" id="PKH48122.1"/>
    </source>
</evidence>
<comment type="caution">
    <text evidence="1">The sequence shown here is derived from an EMBL/GenBank/DDBJ whole genome shotgun (WGS) entry which is preliminary data.</text>
</comment>
<gene>
    <name evidence="1" type="ORF">CVH13_00033</name>
</gene>
<name>A0A2J1E0P9_9CHLR</name>
<proteinExistence type="predicted"/>
<organism evidence="1 2">
    <name type="scientific">Dehalococcoides mccartyi</name>
    <dbReference type="NCBI Taxonomy" id="61435"/>
    <lineage>
        <taxon>Bacteria</taxon>
        <taxon>Bacillati</taxon>
        <taxon>Chloroflexota</taxon>
        <taxon>Dehalococcoidia</taxon>
        <taxon>Dehalococcoidales</taxon>
        <taxon>Dehalococcoidaceae</taxon>
        <taxon>Dehalococcoides</taxon>
    </lineage>
</organism>
<dbReference type="AlphaFoldDB" id="A0A2J1E0P9"/>
<dbReference type="Proteomes" id="UP000233649">
    <property type="component" value="Unassembled WGS sequence"/>
</dbReference>